<keyword evidence="2" id="KW-1185">Reference proteome</keyword>
<sequence>MVIYGASPETVYLNNGFFHSLSSPPPFGSCAKMEYGLKARAYDAMVTCKETYKPVIHLACVVPCHLSRARTTTIVNSFTVSVNATPQLASGNSLLPMRSAD</sequence>
<proteinExistence type="predicted"/>
<comment type="caution">
    <text evidence="1">The sequence shown here is derived from an EMBL/GenBank/DDBJ whole genome shotgun (WGS) entry which is preliminary data.</text>
</comment>
<protein>
    <submittedName>
        <fullName evidence="1">Uncharacterized protein</fullName>
    </submittedName>
</protein>
<dbReference type="EMBL" id="JAGTJS010000014">
    <property type="protein sequence ID" value="KAH7248137.1"/>
    <property type="molecule type" value="Genomic_DNA"/>
</dbReference>
<name>A0A9P9H1G3_FUSSL</name>
<evidence type="ECO:0000313" key="1">
    <source>
        <dbReference type="EMBL" id="KAH7248137.1"/>
    </source>
</evidence>
<organism evidence="1 2">
    <name type="scientific">Fusarium solani</name>
    <name type="common">Filamentous fungus</name>
    <dbReference type="NCBI Taxonomy" id="169388"/>
    <lineage>
        <taxon>Eukaryota</taxon>
        <taxon>Fungi</taxon>
        <taxon>Dikarya</taxon>
        <taxon>Ascomycota</taxon>
        <taxon>Pezizomycotina</taxon>
        <taxon>Sordariomycetes</taxon>
        <taxon>Hypocreomycetidae</taxon>
        <taxon>Hypocreales</taxon>
        <taxon>Nectriaceae</taxon>
        <taxon>Fusarium</taxon>
        <taxon>Fusarium solani species complex</taxon>
    </lineage>
</organism>
<accession>A0A9P9H1G3</accession>
<gene>
    <name evidence="1" type="ORF">B0J15DRAFT_468175</name>
</gene>
<dbReference type="AlphaFoldDB" id="A0A9P9H1G3"/>
<dbReference type="Proteomes" id="UP000736672">
    <property type="component" value="Unassembled WGS sequence"/>
</dbReference>
<evidence type="ECO:0000313" key="2">
    <source>
        <dbReference type="Proteomes" id="UP000736672"/>
    </source>
</evidence>
<reference evidence="1" key="1">
    <citation type="journal article" date="2021" name="Nat. Commun.">
        <title>Genetic determinants of endophytism in the Arabidopsis root mycobiome.</title>
        <authorList>
            <person name="Mesny F."/>
            <person name="Miyauchi S."/>
            <person name="Thiergart T."/>
            <person name="Pickel B."/>
            <person name="Atanasova L."/>
            <person name="Karlsson M."/>
            <person name="Huettel B."/>
            <person name="Barry K.W."/>
            <person name="Haridas S."/>
            <person name="Chen C."/>
            <person name="Bauer D."/>
            <person name="Andreopoulos W."/>
            <person name="Pangilinan J."/>
            <person name="LaButti K."/>
            <person name="Riley R."/>
            <person name="Lipzen A."/>
            <person name="Clum A."/>
            <person name="Drula E."/>
            <person name="Henrissat B."/>
            <person name="Kohler A."/>
            <person name="Grigoriev I.V."/>
            <person name="Martin F.M."/>
            <person name="Hacquard S."/>
        </authorList>
    </citation>
    <scope>NUCLEOTIDE SEQUENCE</scope>
    <source>
        <strain evidence="1">FSSC 5 MPI-SDFR-AT-0091</strain>
    </source>
</reference>